<dbReference type="PANTHER" id="PTHR30543">
    <property type="entry name" value="CHROMATE REDUCTASE"/>
    <property type="match status" value="1"/>
</dbReference>
<feature type="domain" description="NADPH-dependent FMN reductase-like" evidence="1">
    <location>
        <begin position="5"/>
        <end position="145"/>
    </location>
</feature>
<dbReference type="GO" id="GO:0005829">
    <property type="term" value="C:cytosol"/>
    <property type="evidence" value="ECO:0007669"/>
    <property type="project" value="TreeGrafter"/>
</dbReference>
<dbReference type="Pfam" id="PF03358">
    <property type="entry name" value="FMN_red"/>
    <property type="match status" value="1"/>
</dbReference>
<dbReference type="GO" id="GO:0016491">
    <property type="term" value="F:oxidoreductase activity"/>
    <property type="evidence" value="ECO:0007669"/>
    <property type="project" value="InterPro"/>
</dbReference>
<name>A0A521C623_9RHOB</name>
<evidence type="ECO:0000313" key="3">
    <source>
        <dbReference type="Proteomes" id="UP000319014"/>
    </source>
</evidence>
<protein>
    <submittedName>
        <fullName evidence="2">Chromate reductase</fullName>
    </submittedName>
</protein>
<dbReference type="GO" id="GO:0010181">
    <property type="term" value="F:FMN binding"/>
    <property type="evidence" value="ECO:0007669"/>
    <property type="project" value="TreeGrafter"/>
</dbReference>
<keyword evidence="3" id="KW-1185">Reference proteome</keyword>
<dbReference type="InterPro" id="IPR029039">
    <property type="entry name" value="Flavoprotein-like_sf"/>
</dbReference>
<dbReference type="AlphaFoldDB" id="A0A521C623"/>
<accession>A0A521C623</accession>
<dbReference type="InterPro" id="IPR005025">
    <property type="entry name" value="FMN_Rdtase-like_dom"/>
</dbReference>
<dbReference type="InterPro" id="IPR050712">
    <property type="entry name" value="NAD(P)H-dep_reductase"/>
</dbReference>
<dbReference type="Proteomes" id="UP000319014">
    <property type="component" value="Unassembled WGS sequence"/>
</dbReference>
<dbReference type="SUPFAM" id="SSF52218">
    <property type="entry name" value="Flavoproteins"/>
    <property type="match status" value="1"/>
</dbReference>
<dbReference type="Gene3D" id="3.40.50.360">
    <property type="match status" value="1"/>
</dbReference>
<sequence>MTKTVALLVGSLRKDSINRRLAKALEKLAEGKLTFTEVNIGALPHYNEDLWENVPASVTELKQTVEAADAVLVVTPEYNRSFPGVIKNAMDWASRPYGKNSWSGKPAAATGTSGGAIASAVAQSHLKSELLNQNMVVMHQPEAYVQWKEEAFAADGSITDESIRKFLQAYVDAFARFVEKHG</sequence>
<evidence type="ECO:0000313" key="2">
    <source>
        <dbReference type="EMBL" id="SMO54815.1"/>
    </source>
</evidence>
<dbReference type="RefSeq" id="WP_142662234.1">
    <property type="nucleotide sequence ID" value="NZ_FXTK01000004.1"/>
</dbReference>
<evidence type="ECO:0000259" key="1">
    <source>
        <dbReference type="Pfam" id="PF03358"/>
    </source>
</evidence>
<dbReference type="OrthoDB" id="9812295at2"/>
<dbReference type="EMBL" id="FXTK01000004">
    <property type="protein sequence ID" value="SMO54815.1"/>
    <property type="molecule type" value="Genomic_DNA"/>
</dbReference>
<organism evidence="2 3">
    <name type="scientific">Paracoccus laeviglucosivorans</name>
    <dbReference type="NCBI Taxonomy" id="1197861"/>
    <lineage>
        <taxon>Bacteria</taxon>
        <taxon>Pseudomonadati</taxon>
        <taxon>Pseudomonadota</taxon>
        <taxon>Alphaproteobacteria</taxon>
        <taxon>Rhodobacterales</taxon>
        <taxon>Paracoccaceae</taxon>
        <taxon>Paracoccus</taxon>
    </lineage>
</organism>
<proteinExistence type="predicted"/>
<dbReference type="PANTHER" id="PTHR30543:SF21">
    <property type="entry name" value="NAD(P)H-DEPENDENT FMN REDUCTASE LOT6"/>
    <property type="match status" value="1"/>
</dbReference>
<gene>
    <name evidence="2" type="ORF">SAMN06265221_10410</name>
</gene>
<reference evidence="2 3" key="1">
    <citation type="submission" date="2017-05" db="EMBL/GenBank/DDBJ databases">
        <authorList>
            <person name="Varghese N."/>
            <person name="Submissions S."/>
        </authorList>
    </citation>
    <scope>NUCLEOTIDE SEQUENCE [LARGE SCALE GENOMIC DNA]</scope>
    <source>
        <strain evidence="2 3">DSM 100094</strain>
    </source>
</reference>